<keyword evidence="1" id="KW-1015">Disulfide bond</keyword>
<dbReference type="InterPro" id="IPR043504">
    <property type="entry name" value="Peptidase_S1_PA_chymotrypsin"/>
</dbReference>
<feature type="domain" description="Peptidase S1" evidence="4">
    <location>
        <begin position="29"/>
        <end position="260"/>
    </location>
</feature>
<sequence length="357" mass="37589">MLPKAAITLAIAFFATPALIAAATINKRIVDGQDAKDGEFPFVVNLQLKGPQSCGGTLLDQYTVLTAAHCAKVASISETIVWAGTTLNTKSGLSSNITGVRIHPDFEKASYLQNDIALLYLESGFPESNAVGYAVLAADGSDPVAGSNATAVGWGVTDPAKYGKGNQAERLGKVDIPILQRTKCDKLWSAAEDTIVCAGGNGKNTCSGDSGGPLVLQKTREVIGITSDSLTDDNGESCNGAPSKYTRVGSYIAWISAARNAGPTKQLSRDEQEAQGYCEAIRRGSDKSCLDLLLYCVQNYKKDGYTALNKCAIEAFTILIITTVLVGASTNHLQTGLLQHRTASVLGRFNQNACAGL</sequence>
<evidence type="ECO:0000313" key="6">
    <source>
        <dbReference type="Proteomes" id="UP000030106"/>
    </source>
</evidence>
<dbReference type="SMART" id="SM00020">
    <property type="entry name" value="Tryp_SPc"/>
    <property type="match status" value="1"/>
</dbReference>
<dbReference type="STRING" id="1245745.A0A0A2V7H2"/>
<comment type="caution">
    <text evidence="5">The sequence shown here is derived from an EMBL/GenBank/DDBJ whole genome shotgun (WGS) entry which is preliminary data.</text>
</comment>
<dbReference type="EMBL" id="ANFO01001156">
    <property type="protein sequence ID" value="KGQ03801.1"/>
    <property type="molecule type" value="Genomic_DNA"/>
</dbReference>
<dbReference type="Gene3D" id="2.40.10.10">
    <property type="entry name" value="Trypsin-like serine proteases"/>
    <property type="match status" value="1"/>
</dbReference>
<organism evidence="5 6">
    <name type="scientific">Beauveria bassiana D1-5</name>
    <dbReference type="NCBI Taxonomy" id="1245745"/>
    <lineage>
        <taxon>Eukaryota</taxon>
        <taxon>Fungi</taxon>
        <taxon>Dikarya</taxon>
        <taxon>Ascomycota</taxon>
        <taxon>Pezizomycotina</taxon>
        <taxon>Sordariomycetes</taxon>
        <taxon>Hypocreomycetidae</taxon>
        <taxon>Hypocreales</taxon>
        <taxon>Cordycipitaceae</taxon>
        <taxon>Beauveria</taxon>
    </lineage>
</organism>
<dbReference type="AlphaFoldDB" id="A0A0A2V7H2"/>
<dbReference type="GO" id="GO:0004252">
    <property type="term" value="F:serine-type endopeptidase activity"/>
    <property type="evidence" value="ECO:0007669"/>
    <property type="project" value="InterPro"/>
</dbReference>
<feature type="chain" id="PRO_5001995309" evidence="3">
    <location>
        <begin position="23"/>
        <end position="357"/>
    </location>
</feature>
<dbReference type="GO" id="GO:0006508">
    <property type="term" value="P:proteolysis"/>
    <property type="evidence" value="ECO:0007669"/>
    <property type="project" value="UniProtKB-KW"/>
</dbReference>
<evidence type="ECO:0000313" key="5">
    <source>
        <dbReference type="EMBL" id="KGQ03801.1"/>
    </source>
</evidence>
<dbReference type="InterPro" id="IPR033116">
    <property type="entry name" value="TRYPSIN_SER"/>
</dbReference>
<dbReference type="PROSITE" id="PS50240">
    <property type="entry name" value="TRYPSIN_DOM"/>
    <property type="match status" value="1"/>
</dbReference>
<keyword evidence="2" id="KW-0378">Hydrolase</keyword>
<accession>A0A0A2V7H2</accession>
<dbReference type="Proteomes" id="UP000030106">
    <property type="component" value="Unassembled WGS sequence"/>
</dbReference>
<evidence type="ECO:0000256" key="2">
    <source>
        <dbReference type="RuleBase" id="RU363034"/>
    </source>
</evidence>
<feature type="signal peptide" evidence="3">
    <location>
        <begin position="1"/>
        <end position="22"/>
    </location>
</feature>
<evidence type="ECO:0000259" key="4">
    <source>
        <dbReference type="PROSITE" id="PS50240"/>
    </source>
</evidence>
<evidence type="ECO:0000256" key="1">
    <source>
        <dbReference type="ARBA" id="ARBA00023157"/>
    </source>
</evidence>
<keyword evidence="3" id="KW-0732">Signal</keyword>
<dbReference type="SUPFAM" id="SSF50494">
    <property type="entry name" value="Trypsin-like serine proteases"/>
    <property type="match status" value="1"/>
</dbReference>
<dbReference type="CDD" id="cd00190">
    <property type="entry name" value="Tryp_SPc"/>
    <property type="match status" value="1"/>
</dbReference>
<keyword evidence="2" id="KW-0645">Protease</keyword>
<proteinExistence type="predicted"/>
<dbReference type="Pfam" id="PF00089">
    <property type="entry name" value="Trypsin"/>
    <property type="match status" value="1"/>
</dbReference>
<dbReference type="InterPro" id="IPR009003">
    <property type="entry name" value="Peptidase_S1_PA"/>
</dbReference>
<dbReference type="PRINTS" id="PR00722">
    <property type="entry name" value="CHYMOTRYPSIN"/>
</dbReference>
<dbReference type="PROSITE" id="PS00134">
    <property type="entry name" value="TRYPSIN_HIS"/>
    <property type="match status" value="1"/>
</dbReference>
<name>A0A0A2V7H2_BEABA</name>
<dbReference type="InterPro" id="IPR018114">
    <property type="entry name" value="TRYPSIN_HIS"/>
</dbReference>
<protein>
    <submittedName>
        <fullName evidence="5">Trypsin</fullName>
    </submittedName>
</protein>
<dbReference type="FunFam" id="2.40.10.10:FF:000068">
    <property type="entry name" value="transmembrane protease serine 2"/>
    <property type="match status" value="1"/>
</dbReference>
<dbReference type="OrthoDB" id="4915747at2759"/>
<reference evidence="5 6" key="1">
    <citation type="submission" date="2012-10" db="EMBL/GenBank/DDBJ databases">
        <title>Genome sequencing and analysis of entomopathogenic fungi Beauveria bassiana D1-5.</title>
        <authorList>
            <person name="Li Q."/>
            <person name="Wang L."/>
            <person name="Zhang Z."/>
            <person name="Wang Q."/>
            <person name="Ren J."/>
            <person name="Wang M."/>
            <person name="Xu W."/>
            <person name="Wang J."/>
            <person name="Lu Y."/>
            <person name="Du Q."/>
            <person name="Sun Z."/>
        </authorList>
    </citation>
    <scope>NUCLEOTIDE SEQUENCE [LARGE SCALE GENOMIC DNA]</scope>
    <source>
        <strain evidence="5 6">D1-5</strain>
    </source>
</reference>
<dbReference type="PANTHER" id="PTHR24250">
    <property type="entry name" value="CHYMOTRYPSIN-RELATED"/>
    <property type="match status" value="1"/>
</dbReference>
<gene>
    <name evidence="5" type="ORF">BBAD15_g10993</name>
</gene>
<evidence type="ECO:0000256" key="3">
    <source>
        <dbReference type="SAM" id="SignalP"/>
    </source>
</evidence>
<dbReference type="HOGENOM" id="CLU_006842_7_5_1"/>
<dbReference type="InterPro" id="IPR001314">
    <property type="entry name" value="Peptidase_S1A"/>
</dbReference>
<dbReference type="InterPro" id="IPR001254">
    <property type="entry name" value="Trypsin_dom"/>
</dbReference>
<dbReference type="PROSITE" id="PS00135">
    <property type="entry name" value="TRYPSIN_SER"/>
    <property type="match status" value="1"/>
</dbReference>
<keyword evidence="2" id="KW-0720">Serine protease</keyword>